<dbReference type="EMBL" id="BMZG01000001">
    <property type="protein sequence ID" value="GHA64145.1"/>
    <property type="molecule type" value="Genomic_DNA"/>
</dbReference>
<evidence type="ECO:0000259" key="2">
    <source>
        <dbReference type="Pfam" id="PF09835"/>
    </source>
</evidence>
<keyword evidence="4" id="KW-1185">Reference proteome</keyword>
<keyword evidence="1" id="KW-0472">Membrane</keyword>
<comment type="caution">
    <text evidence="3">The sequence shown here is derived from an EMBL/GenBank/DDBJ whole genome shotgun (WGS) entry which is preliminary data.</text>
</comment>
<dbReference type="PANTHER" id="PTHR40547:SF1">
    <property type="entry name" value="SLL0298 PROTEIN"/>
    <property type="match status" value="1"/>
</dbReference>
<keyword evidence="1" id="KW-0812">Transmembrane</keyword>
<reference evidence="3" key="2">
    <citation type="submission" date="2020-09" db="EMBL/GenBank/DDBJ databases">
        <authorList>
            <person name="Sun Q."/>
            <person name="Kim S."/>
        </authorList>
    </citation>
    <scope>NUCLEOTIDE SEQUENCE</scope>
    <source>
        <strain evidence="3">KCTC 32501</strain>
    </source>
</reference>
<dbReference type="Proteomes" id="UP000614287">
    <property type="component" value="Unassembled WGS sequence"/>
</dbReference>
<evidence type="ECO:0000313" key="4">
    <source>
        <dbReference type="Proteomes" id="UP000614287"/>
    </source>
</evidence>
<evidence type="ECO:0000256" key="1">
    <source>
        <dbReference type="SAM" id="Phobius"/>
    </source>
</evidence>
<feature type="domain" description="DUF2062" evidence="2">
    <location>
        <begin position="26"/>
        <end position="167"/>
    </location>
</feature>
<gene>
    <name evidence="3" type="ORF">GCM10009007_00590</name>
</gene>
<dbReference type="AlphaFoldDB" id="A0A8J3CLY4"/>
<keyword evidence="1" id="KW-1133">Transmembrane helix</keyword>
<accession>A0A8J3CLY4</accession>
<reference evidence="3" key="1">
    <citation type="journal article" date="2014" name="Int. J. Syst. Evol. Microbiol.">
        <title>Complete genome sequence of Corynebacterium casei LMG S-19264T (=DSM 44701T), isolated from a smear-ripened cheese.</title>
        <authorList>
            <consortium name="US DOE Joint Genome Institute (JGI-PGF)"/>
            <person name="Walter F."/>
            <person name="Albersmeier A."/>
            <person name="Kalinowski J."/>
            <person name="Ruckert C."/>
        </authorList>
    </citation>
    <scope>NUCLEOTIDE SEQUENCE</scope>
    <source>
        <strain evidence="3">KCTC 32501</strain>
    </source>
</reference>
<dbReference type="PANTHER" id="PTHR40547">
    <property type="entry name" value="SLL0298 PROTEIN"/>
    <property type="match status" value="1"/>
</dbReference>
<protein>
    <recommendedName>
        <fullName evidence="2">DUF2062 domain-containing protein</fullName>
    </recommendedName>
</protein>
<feature type="transmembrane region" description="Helical" evidence="1">
    <location>
        <begin position="78"/>
        <end position="99"/>
    </location>
</feature>
<sequence length="177" mass="19754">MNIRRWFRSLEPKAMTLLNGPLGAKIRPWVDQHDVLSFSRHPLAKGLAFGLLCGLLPLGPIQMAATVLMCIKWRGNALVGVIATLYSNALTIVPLYMLAFQMGRWVVPGDHPMPDMSALTQSQGWLSGVWDWLMALGWPLLVGIPVLGIFLAVLGYVLVQVVWLLPVYLRARRMQKP</sequence>
<dbReference type="Pfam" id="PF09835">
    <property type="entry name" value="DUF2062"/>
    <property type="match status" value="1"/>
</dbReference>
<evidence type="ECO:0000313" key="3">
    <source>
        <dbReference type="EMBL" id="GHA64145.1"/>
    </source>
</evidence>
<proteinExistence type="predicted"/>
<name>A0A8J3CLY4_9BURK</name>
<dbReference type="InterPro" id="IPR018639">
    <property type="entry name" value="DUF2062"/>
</dbReference>
<dbReference type="RefSeq" id="WP_189490171.1">
    <property type="nucleotide sequence ID" value="NZ_BMZG01000001.1"/>
</dbReference>
<organism evidence="3 4">
    <name type="scientific">Formosimonas limnophila</name>
    <dbReference type="NCBI Taxonomy" id="1384487"/>
    <lineage>
        <taxon>Bacteria</taxon>
        <taxon>Pseudomonadati</taxon>
        <taxon>Pseudomonadota</taxon>
        <taxon>Betaproteobacteria</taxon>
        <taxon>Burkholderiales</taxon>
        <taxon>Burkholderiaceae</taxon>
        <taxon>Formosimonas</taxon>
    </lineage>
</organism>
<feature type="transmembrane region" description="Helical" evidence="1">
    <location>
        <begin position="136"/>
        <end position="169"/>
    </location>
</feature>